<feature type="compositionally biased region" description="Basic and acidic residues" evidence="5">
    <location>
        <begin position="593"/>
        <end position="603"/>
    </location>
</feature>
<dbReference type="Pfam" id="PF07535">
    <property type="entry name" value="zf-DBF"/>
    <property type="match status" value="1"/>
</dbReference>
<evidence type="ECO:0000313" key="7">
    <source>
        <dbReference type="EMBL" id="GFO06223.1"/>
    </source>
</evidence>
<feature type="compositionally biased region" description="Basic and acidic residues" evidence="5">
    <location>
        <begin position="1375"/>
        <end position="1385"/>
    </location>
</feature>
<feature type="compositionally biased region" description="Basic residues" evidence="5">
    <location>
        <begin position="1680"/>
        <end position="1693"/>
    </location>
</feature>
<gene>
    <name evidence="7" type="ORF">PoB_003272800</name>
</gene>
<accession>A0AAV4AI61</accession>
<evidence type="ECO:0000259" key="6">
    <source>
        <dbReference type="PROSITE" id="PS51265"/>
    </source>
</evidence>
<dbReference type="SMART" id="SM00586">
    <property type="entry name" value="ZnF_DBF"/>
    <property type="match status" value="1"/>
</dbReference>
<dbReference type="InterPro" id="IPR006572">
    <property type="entry name" value="Znf_DBF"/>
</dbReference>
<feature type="region of interest" description="Disordered" evidence="5">
    <location>
        <begin position="842"/>
        <end position="890"/>
    </location>
</feature>
<dbReference type="GO" id="GO:0005634">
    <property type="term" value="C:nucleus"/>
    <property type="evidence" value="ECO:0007669"/>
    <property type="project" value="UniProtKB-ARBA"/>
</dbReference>
<evidence type="ECO:0000256" key="5">
    <source>
        <dbReference type="SAM" id="MobiDB-lite"/>
    </source>
</evidence>
<dbReference type="EMBL" id="BLXT01003767">
    <property type="protein sequence ID" value="GFO06223.1"/>
    <property type="molecule type" value="Genomic_DNA"/>
</dbReference>
<proteinExistence type="predicted"/>
<evidence type="ECO:0000256" key="4">
    <source>
        <dbReference type="PROSITE-ProRule" id="PRU00600"/>
    </source>
</evidence>
<dbReference type="FunFam" id="6.10.250.3410:FF:000001">
    <property type="entry name" value="Protein DBF4 homolog A"/>
    <property type="match status" value="1"/>
</dbReference>
<feature type="compositionally biased region" description="Polar residues" evidence="5">
    <location>
        <begin position="1660"/>
        <end position="1679"/>
    </location>
</feature>
<feature type="compositionally biased region" description="Polar residues" evidence="5">
    <location>
        <begin position="1536"/>
        <end position="1545"/>
    </location>
</feature>
<feature type="region of interest" description="Disordered" evidence="5">
    <location>
        <begin position="1581"/>
        <end position="1623"/>
    </location>
</feature>
<dbReference type="GO" id="GO:0008270">
    <property type="term" value="F:zinc ion binding"/>
    <property type="evidence" value="ECO:0007669"/>
    <property type="project" value="UniProtKB-KW"/>
</dbReference>
<evidence type="ECO:0000256" key="1">
    <source>
        <dbReference type="ARBA" id="ARBA00022723"/>
    </source>
</evidence>
<feature type="compositionally biased region" description="Basic and acidic residues" evidence="5">
    <location>
        <begin position="869"/>
        <end position="887"/>
    </location>
</feature>
<feature type="region of interest" description="Disordered" evidence="5">
    <location>
        <begin position="1710"/>
        <end position="1754"/>
    </location>
</feature>
<feature type="region of interest" description="Disordered" evidence="5">
    <location>
        <begin position="593"/>
        <end position="616"/>
    </location>
</feature>
<evidence type="ECO:0000256" key="3">
    <source>
        <dbReference type="ARBA" id="ARBA00022833"/>
    </source>
</evidence>
<feature type="region of interest" description="Disordered" evidence="5">
    <location>
        <begin position="672"/>
        <end position="740"/>
    </location>
</feature>
<dbReference type="Gene3D" id="6.10.250.3410">
    <property type="entry name" value="DBF zinc finger"/>
    <property type="match status" value="1"/>
</dbReference>
<dbReference type="Proteomes" id="UP000735302">
    <property type="component" value="Unassembled WGS sequence"/>
</dbReference>
<feature type="compositionally biased region" description="Polar residues" evidence="5">
    <location>
        <begin position="1736"/>
        <end position="1754"/>
    </location>
</feature>
<feature type="region of interest" description="Disordered" evidence="5">
    <location>
        <begin position="1660"/>
        <end position="1693"/>
    </location>
</feature>
<keyword evidence="2 4" id="KW-0863">Zinc-finger</keyword>
<name>A0AAV4AI61_9GAST</name>
<evidence type="ECO:0000256" key="2">
    <source>
        <dbReference type="ARBA" id="ARBA00022771"/>
    </source>
</evidence>
<sequence length="1780" mass="198765">MVPRSVNYAFFLISVLTVFAAKLLKGSYIKFEASNRHYRPVKSELDKWPKVNLYAPPGLSPFAESKAKVKHCFVQHINNGRAQQTSNLKKADGNENMEKMKRSSLSDPHGNESFVQSKQAQQELLATPITTAGDVKRNHTFKKNTNINKQHGYCDCCEMKFKSLENHLRGVDHQLFARDKSKYESLDKLISEVPSTIKFLQDALLRHCIHKQKEAPAHIPEEIDNKWCVKAPVPPTGEQEVGDPVAAAACASENNDASALAPLILNAPQMCLTEISPSRDQLLLMPTDTDQASQTDNSFTKAPAKVTPISTLNTEECSDSTLDKRPQAVVIRRPVPSGIFTSPRRPRQPTPGKTPRVMERSMVFRDSPIASLQPSPCNSSPRVEKLHTSVAANASMLVLSGLKMKDTSNNPLLIKSIDFTQANAESDNKMVGSVKSNAEMKDERFDNVKNATDKIQISSSRENKIFKKNVVRRLSMENMFNVKKDQPKEDENTNRTEKNIKKRYTLTSDCEGSPRNYLDIDAKTYSHIINQNTKGTTSTMLHSVNLVCDESVQTTHGISTSTNGGDVSLVKSTLCQEEALSTVRETLGNQRCDTENMKKEKSQSEISPKSPWKLKSDCDVPDTKEIFLKKNQLEMSLICKPNPTLNESFHKTGNTAIAIDCNSSAKIFRNQRKSSEKVSAGSLRKSSPLIETPESKKSFPASKSQEGFEAQPRLNFHSHTQLSDSSSSAEAKSPNLANNANKTVKCEKPVAQNISNILDAESRLDNIYVKLEKLEGSLLPANKAHETDNLQTTLKKKGQKMFMFDKQHASAHDSKASDKVAVNNENRCKEYLNMKDKHSAIDKKVSLKTTKAKPTKNPSADSNGVLKSESNHTGKKQMDPTKNRRGENALNLKAGDCNDLDKSCSEITDSKANVKLEESLVHISSPSRPSRFCTQFSYEGLYANGGLGLEDNIDLSSVIVPNIAERVKRRQRAVCLSEHSADETDEEVSCNKAKPTRKFIKARRRGSKCSPAKGKSLGNCFSAESTAQTTKISQKKERLETDERHAVVVPNIADCVKRRRSCTLFNHSGLYANNGEGSFDEETLNLSKKDSLGLKVVESEVSALKNDAVPLYEQKEESKEYYLKNQDKLKVNEKIPLGNENISIEYLQENLEWNDKPEQDNQRKKSTSFSPLKMIKEKSEVLDKEKANVEDSYTEKLTISSDHPKPVVIKGQVCDKIISKISVMKNELESNMSPAVVVRRWKNSASVPHLHKQRPDVDWGKSQETSDMTIKNLVGNDLGQEISIPSMSMSSAETISQKHAQDNLKNHYRRSLPPQTGGRNIDIGKPKHSCSSSGRLSPRLRLKLKRLPSNEGYSSVLEEFHDGQQLETAFCATKTEHKASDEKNTKKSTVLTEKLQSHLTPKKEIRNSDCDSVDLLSSSPFQKQYSNLINENELLKLNKRQAKLKNSQPVPVDEISQIPLSSVAKKNSKTPDSKKPLSKLMVRSPAQCNTNKKAQKDHLVIEKISLKQAGLDAGCSIGVKPFEKKRKKRRRKRLLSPSNTTSPVTNKKAKLRGSWQETNRKRTMKEFLDSEYDSATFHGFHESSDRELPSDMSVENASEVEFENDGQKKYEPNEKGNKFPRTSEDNAAEDFLALVPTFSSPGKATDSSWGDVCESYLSSSVGKHHTAQSPLRNPNSPYRTRGKQSLKSPKRVLSRTMNEANQNYVTPEKCQLASPHTNNILSPKPKSPRSPKNAVYNVQGNHTPSRSVPAQYQSQSPVIQIDKVVSFNLKSPQKLRKNLF</sequence>
<feature type="compositionally biased region" description="Basic and acidic residues" evidence="5">
    <location>
        <begin position="1605"/>
        <end position="1623"/>
    </location>
</feature>
<feature type="region of interest" description="Disordered" evidence="5">
    <location>
        <begin position="1375"/>
        <end position="1402"/>
    </location>
</feature>
<organism evidence="7 8">
    <name type="scientific">Plakobranchus ocellatus</name>
    <dbReference type="NCBI Taxonomy" id="259542"/>
    <lineage>
        <taxon>Eukaryota</taxon>
        <taxon>Metazoa</taxon>
        <taxon>Spiralia</taxon>
        <taxon>Lophotrochozoa</taxon>
        <taxon>Mollusca</taxon>
        <taxon>Gastropoda</taxon>
        <taxon>Heterobranchia</taxon>
        <taxon>Euthyneura</taxon>
        <taxon>Panpulmonata</taxon>
        <taxon>Sacoglossa</taxon>
        <taxon>Placobranchoidea</taxon>
        <taxon>Plakobranchidae</taxon>
        <taxon>Plakobranchus</taxon>
    </lineage>
</organism>
<dbReference type="PROSITE" id="PS51265">
    <property type="entry name" value="ZF_DBF4"/>
    <property type="match status" value="1"/>
</dbReference>
<dbReference type="GO" id="GO:0003676">
    <property type="term" value="F:nucleic acid binding"/>
    <property type="evidence" value="ECO:0007669"/>
    <property type="project" value="InterPro"/>
</dbReference>
<protein>
    <submittedName>
        <fullName evidence="7">Protein chiffon</fullName>
    </submittedName>
</protein>
<feature type="region of interest" description="Disordered" evidence="5">
    <location>
        <begin position="1522"/>
        <end position="1552"/>
    </location>
</feature>
<evidence type="ECO:0000313" key="8">
    <source>
        <dbReference type="Proteomes" id="UP000735302"/>
    </source>
</evidence>
<keyword evidence="8" id="KW-1185">Reference proteome</keyword>
<feature type="compositionally biased region" description="Basic residues" evidence="5">
    <location>
        <begin position="1523"/>
        <end position="1534"/>
    </location>
</feature>
<keyword evidence="3" id="KW-0862">Zinc</keyword>
<feature type="region of interest" description="Disordered" evidence="5">
    <location>
        <begin position="1297"/>
        <end position="1336"/>
    </location>
</feature>
<keyword evidence="1" id="KW-0479">Metal-binding</keyword>
<feature type="domain" description="DBF4-type" evidence="6">
    <location>
        <begin position="147"/>
        <end position="196"/>
    </location>
</feature>
<dbReference type="InterPro" id="IPR038545">
    <property type="entry name" value="Znf_DBF_sf"/>
</dbReference>
<comment type="caution">
    <text evidence="7">The sequence shown here is derived from an EMBL/GenBank/DDBJ whole genome shotgun (WGS) entry which is preliminary data.</text>
</comment>
<reference evidence="7 8" key="1">
    <citation type="journal article" date="2021" name="Elife">
        <title>Chloroplast acquisition without the gene transfer in kleptoplastic sea slugs, Plakobranchus ocellatus.</title>
        <authorList>
            <person name="Maeda T."/>
            <person name="Takahashi S."/>
            <person name="Yoshida T."/>
            <person name="Shimamura S."/>
            <person name="Takaki Y."/>
            <person name="Nagai Y."/>
            <person name="Toyoda A."/>
            <person name="Suzuki Y."/>
            <person name="Arimoto A."/>
            <person name="Ishii H."/>
            <person name="Satoh N."/>
            <person name="Nishiyama T."/>
            <person name="Hasebe M."/>
            <person name="Maruyama T."/>
            <person name="Minagawa J."/>
            <person name="Obokata J."/>
            <person name="Shigenobu S."/>
        </authorList>
    </citation>
    <scope>NUCLEOTIDE SEQUENCE [LARGE SCALE GENOMIC DNA]</scope>
</reference>